<dbReference type="InterPro" id="IPR050204">
    <property type="entry name" value="AraC_XylS_family_regulators"/>
</dbReference>
<keyword evidence="6" id="KW-1185">Reference proteome</keyword>
<sequence>MNDAAYAVHTATTTDYAPRERADFWVEQTAAYQSPMDCRFPRPDDFLGGSVRQRSTAYQLVQFWSERIDYVRTAGQIRRDPDGDYRFLVPLSGELLLAQDGAEARLRPGAGGLLSLAEPFRVRQPGPVRALLLTIPAHEVDGRLGGPSPLARGVDLSRGLGRVVAGMLTAVGEERDALTAAQFDGACERITELLCMTVAGDDRPCVPGHLAEVEAVVRRYVREHATDPGLNGAAMAQDLGWSLRQVQLALQHAGTTPRELIREERLRLVRDRLRNPRDAHLSITDLAHATGFSSASALSTAFRRRFGVSPRELRHAARADRNG</sequence>
<dbReference type="PANTHER" id="PTHR46796">
    <property type="entry name" value="HTH-TYPE TRANSCRIPTIONAL ACTIVATOR RHAS-RELATED"/>
    <property type="match status" value="1"/>
</dbReference>
<dbReference type="Proteomes" id="UP001597063">
    <property type="component" value="Unassembled WGS sequence"/>
</dbReference>
<evidence type="ECO:0000313" key="6">
    <source>
        <dbReference type="Proteomes" id="UP001597063"/>
    </source>
</evidence>
<name>A0ABW2XPB1_9ACTN</name>
<feature type="domain" description="HTH araC/xylS-type" evidence="4">
    <location>
        <begin position="215"/>
        <end position="316"/>
    </location>
</feature>
<evidence type="ECO:0000259" key="4">
    <source>
        <dbReference type="PROSITE" id="PS01124"/>
    </source>
</evidence>
<dbReference type="SMART" id="SM00342">
    <property type="entry name" value="HTH_ARAC"/>
    <property type="match status" value="1"/>
</dbReference>
<reference evidence="6" key="1">
    <citation type="journal article" date="2019" name="Int. J. Syst. Evol. Microbiol.">
        <title>The Global Catalogue of Microorganisms (GCM) 10K type strain sequencing project: providing services to taxonomists for standard genome sequencing and annotation.</title>
        <authorList>
            <consortium name="The Broad Institute Genomics Platform"/>
            <consortium name="The Broad Institute Genome Sequencing Center for Infectious Disease"/>
            <person name="Wu L."/>
            <person name="Ma J."/>
        </authorList>
    </citation>
    <scope>NUCLEOTIDE SEQUENCE [LARGE SCALE GENOMIC DNA]</scope>
    <source>
        <strain evidence="6">JCM 9371</strain>
    </source>
</reference>
<comment type="caution">
    <text evidence="5">The sequence shown here is derived from an EMBL/GenBank/DDBJ whole genome shotgun (WGS) entry which is preliminary data.</text>
</comment>
<keyword evidence="3" id="KW-0804">Transcription</keyword>
<dbReference type="EMBL" id="JBHTGP010000013">
    <property type="protein sequence ID" value="MFD0688231.1"/>
    <property type="molecule type" value="Genomic_DNA"/>
</dbReference>
<dbReference type="Gene3D" id="1.10.10.60">
    <property type="entry name" value="Homeodomain-like"/>
    <property type="match status" value="1"/>
</dbReference>
<proteinExistence type="predicted"/>
<organism evidence="5 6">
    <name type="scientific">Actinomadura fibrosa</name>
    <dbReference type="NCBI Taxonomy" id="111802"/>
    <lineage>
        <taxon>Bacteria</taxon>
        <taxon>Bacillati</taxon>
        <taxon>Actinomycetota</taxon>
        <taxon>Actinomycetes</taxon>
        <taxon>Streptosporangiales</taxon>
        <taxon>Thermomonosporaceae</taxon>
        <taxon>Actinomadura</taxon>
    </lineage>
</organism>
<evidence type="ECO:0000256" key="3">
    <source>
        <dbReference type="ARBA" id="ARBA00023163"/>
    </source>
</evidence>
<dbReference type="InterPro" id="IPR018062">
    <property type="entry name" value="HTH_AraC-typ_CS"/>
</dbReference>
<dbReference type="SUPFAM" id="SSF46689">
    <property type="entry name" value="Homeodomain-like"/>
    <property type="match status" value="1"/>
</dbReference>
<dbReference type="InterPro" id="IPR009057">
    <property type="entry name" value="Homeodomain-like_sf"/>
</dbReference>
<evidence type="ECO:0000256" key="2">
    <source>
        <dbReference type="ARBA" id="ARBA00023125"/>
    </source>
</evidence>
<accession>A0ABW2XPB1</accession>
<gene>
    <name evidence="5" type="ORF">ACFQZM_27310</name>
</gene>
<dbReference type="PANTHER" id="PTHR46796:SF6">
    <property type="entry name" value="ARAC SUBFAMILY"/>
    <property type="match status" value="1"/>
</dbReference>
<dbReference type="InterPro" id="IPR018060">
    <property type="entry name" value="HTH_AraC"/>
</dbReference>
<evidence type="ECO:0000256" key="1">
    <source>
        <dbReference type="ARBA" id="ARBA00023015"/>
    </source>
</evidence>
<evidence type="ECO:0000313" key="5">
    <source>
        <dbReference type="EMBL" id="MFD0688231.1"/>
    </source>
</evidence>
<dbReference type="Pfam" id="PF14525">
    <property type="entry name" value="AraC_binding_2"/>
    <property type="match status" value="1"/>
</dbReference>
<keyword evidence="2" id="KW-0238">DNA-binding</keyword>
<dbReference type="PROSITE" id="PS01124">
    <property type="entry name" value="HTH_ARAC_FAMILY_2"/>
    <property type="match status" value="1"/>
</dbReference>
<dbReference type="Pfam" id="PF12833">
    <property type="entry name" value="HTH_18"/>
    <property type="match status" value="1"/>
</dbReference>
<dbReference type="RefSeq" id="WP_131763846.1">
    <property type="nucleotide sequence ID" value="NZ_CAACUY010000416.1"/>
</dbReference>
<dbReference type="PROSITE" id="PS00041">
    <property type="entry name" value="HTH_ARAC_FAMILY_1"/>
    <property type="match status" value="1"/>
</dbReference>
<protein>
    <submittedName>
        <fullName evidence="5">AraC family transcriptional regulator</fullName>
    </submittedName>
</protein>
<keyword evidence="1" id="KW-0805">Transcription regulation</keyword>
<dbReference type="InterPro" id="IPR035418">
    <property type="entry name" value="AraC-bd_2"/>
</dbReference>